<dbReference type="PANTHER" id="PTHR31307:SF43">
    <property type="entry name" value="TRIHELIX TRANSCRIPTION FACTOR ASIL2-LIKE"/>
    <property type="match status" value="1"/>
</dbReference>
<feature type="compositionally biased region" description="Basic and acidic residues" evidence="1">
    <location>
        <begin position="17"/>
        <end position="32"/>
    </location>
</feature>
<name>A0A5J5BSX3_9ASTE</name>
<evidence type="ECO:0000259" key="2">
    <source>
        <dbReference type="Pfam" id="PF13837"/>
    </source>
</evidence>
<accession>A0A5J5BSX3</accession>
<dbReference type="Pfam" id="PF13837">
    <property type="entry name" value="Myb_DNA-bind_4"/>
    <property type="match status" value="1"/>
</dbReference>
<dbReference type="InterPro" id="IPR044823">
    <property type="entry name" value="ASIL1/2-like"/>
</dbReference>
<sequence>MMDSWSGGDVYSAGDDDAYKVEGERLLERMSEKGWSSRVTPNSSSPPPPAAAPTPAPSKTSAQCRHKLEKLRQRYRTEKQRSLSCPGRFFSSWVFFESMDSMENGTFAAVGSNQNTESGVDSGSGVQVKSVIDRNSVTLGFKSKNYEKIDGDSIPILDFDHNVDDDFCYSDVAGENGGAEPGLAGGELCHEWNDAGNACISDREFEF</sequence>
<feature type="region of interest" description="Disordered" evidence="1">
    <location>
        <begin position="1"/>
        <end position="64"/>
    </location>
</feature>
<reference evidence="3 4" key="1">
    <citation type="submission" date="2019-09" db="EMBL/GenBank/DDBJ databases">
        <title>A chromosome-level genome assembly of the Chinese tupelo Nyssa sinensis.</title>
        <authorList>
            <person name="Yang X."/>
            <person name="Kang M."/>
            <person name="Yang Y."/>
            <person name="Xiong H."/>
            <person name="Wang M."/>
            <person name="Zhang Z."/>
            <person name="Wang Z."/>
            <person name="Wu H."/>
            <person name="Ma T."/>
            <person name="Liu J."/>
            <person name="Xi Z."/>
        </authorList>
    </citation>
    <scope>NUCLEOTIDE SEQUENCE [LARGE SCALE GENOMIC DNA]</scope>
    <source>
        <strain evidence="3">J267</strain>
        <tissue evidence="3">Leaf</tissue>
    </source>
</reference>
<evidence type="ECO:0000313" key="4">
    <source>
        <dbReference type="Proteomes" id="UP000325577"/>
    </source>
</evidence>
<proteinExistence type="predicted"/>
<evidence type="ECO:0000256" key="1">
    <source>
        <dbReference type="SAM" id="MobiDB-lite"/>
    </source>
</evidence>
<dbReference type="PANTHER" id="PTHR31307">
    <property type="entry name" value="TRIHELIX TRANSCRIPTION FACTOR ASIL2"/>
    <property type="match status" value="1"/>
</dbReference>
<feature type="compositionally biased region" description="Pro residues" evidence="1">
    <location>
        <begin position="44"/>
        <end position="56"/>
    </location>
</feature>
<protein>
    <recommendedName>
        <fullName evidence="2">Myb/SANT-like DNA-binding domain-containing protein</fullName>
    </recommendedName>
</protein>
<organism evidence="3 4">
    <name type="scientific">Nyssa sinensis</name>
    <dbReference type="NCBI Taxonomy" id="561372"/>
    <lineage>
        <taxon>Eukaryota</taxon>
        <taxon>Viridiplantae</taxon>
        <taxon>Streptophyta</taxon>
        <taxon>Embryophyta</taxon>
        <taxon>Tracheophyta</taxon>
        <taxon>Spermatophyta</taxon>
        <taxon>Magnoliopsida</taxon>
        <taxon>eudicotyledons</taxon>
        <taxon>Gunneridae</taxon>
        <taxon>Pentapetalae</taxon>
        <taxon>asterids</taxon>
        <taxon>Cornales</taxon>
        <taxon>Nyssaceae</taxon>
        <taxon>Nyssa</taxon>
    </lineage>
</organism>
<keyword evidence="4" id="KW-1185">Reference proteome</keyword>
<evidence type="ECO:0000313" key="3">
    <source>
        <dbReference type="EMBL" id="KAA8545918.1"/>
    </source>
</evidence>
<dbReference type="InterPro" id="IPR044822">
    <property type="entry name" value="Myb_DNA-bind_4"/>
</dbReference>
<dbReference type="OrthoDB" id="1901794at2759"/>
<dbReference type="EMBL" id="CM018033">
    <property type="protein sequence ID" value="KAA8545918.1"/>
    <property type="molecule type" value="Genomic_DNA"/>
</dbReference>
<dbReference type="AlphaFoldDB" id="A0A5J5BSX3"/>
<feature type="domain" description="Myb/SANT-like DNA-binding" evidence="2">
    <location>
        <begin position="58"/>
        <end position="102"/>
    </location>
</feature>
<dbReference type="Proteomes" id="UP000325577">
    <property type="component" value="Linkage Group LG10"/>
</dbReference>
<gene>
    <name evidence="3" type="ORF">F0562_020631</name>
</gene>